<name>A0A1E7JRL6_9ACTN</name>
<comment type="caution">
    <text evidence="2">The sequence shown here is derived from an EMBL/GenBank/DDBJ whole genome shotgun (WGS) entry which is preliminary data.</text>
</comment>
<evidence type="ECO:0000313" key="3">
    <source>
        <dbReference type="Proteomes" id="UP000176101"/>
    </source>
</evidence>
<dbReference type="STRING" id="1075402.AN216_24805"/>
<feature type="compositionally biased region" description="Polar residues" evidence="1">
    <location>
        <begin position="37"/>
        <end position="47"/>
    </location>
</feature>
<proteinExistence type="predicted"/>
<feature type="compositionally biased region" description="Low complexity" evidence="1">
    <location>
        <begin position="101"/>
        <end position="110"/>
    </location>
</feature>
<dbReference type="PROSITE" id="PS51257">
    <property type="entry name" value="PROKAR_LIPOPROTEIN"/>
    <property type="match status" value="1"/>
</dbReference>
<dbReference type="RefSeq" id="WP_070198952.1">
    <property type="nucleotide sequence ID" value="NZ_LJGU01000158.1"/>
</dbReference>
<accession>A0A1E7JRL6</accession>
<dbReference type="AlphaFoldDB" id="A0A1E7JRL6"/>
<gene>
    <name evidence="2" type="ORF">AN216_24805</name>
</gene>
<feature type="compositionally biased region" description="Basic and acidic residues" evidence="1">
    <location>
        <begin position="112"/>
        <end position="140"/>
    </location>
</feature>
<feature type="region of interest" description="Disordered" evidence="1">
    <location>
        <begin position="70"/>
        <end position="140"/>
    </location>
</feature>
<keyword evidence="3" id="KW-1185">Reference proteome</keyword>
<reference evidence="2 3" key="1">
    <citation type="journal article" date="2016" name="Front. Microbiol.">
        <title>Comparative Genomics Analysis of Streptomyces Species Reveals Their Adaptation to the Marine Environment and Their Diversity at the Genomic Level.</title>
        <authorList>
            <person name="Tian X."/>
            <person name="Zhang Z."/>
            <person name="Yang T."/>
            <person name="Chen M."/>
            <person name="Li J."/>
            <person name="Chen F."/>
            <person name="Yang J."/>
            <person name="Li W."/>
            <person name="Zhang B."/>
            <person name="Zhang Z."/>
            <person name="Wu J."/>
            <person name="Zhang C."/>
            <person name="Long L."/>
            <person name="Xiao J."/>
        </authorList>
    </citation>
    <scope>NUCLEOTIDE SEQUENCE [LARGE SCALE GENOMIC DNA]</scope>
    <source>
        <strain evidence="2 3">SCSIO 02100</strain>
    </source>
</reference>
<sequence length="169" mass="17481">MPPRSSRDAAQPGRRVLLAGVAGSVGVLGLGSGCSADGSSEEGNSGTARRLRQRAAADSRALLLTYDRTTEAHPDLSEPLAPLRAAVARHSTALADERGPSPDASASPTPDRIPEKRGDALDALADAERRTADSRSRDLLEAPPELARLLASVAAAGAAHSYLLTEQDV</sequence>
<protein>
    <recommendedName>
        <fullName evidence="4">Lipoprotein</fullName>
    </recommendedName>
</protein>
<evidence type="ECO:0000313" key="2">
    <source>
        <dbReference type="EMBL" id="OEU91368.1"/>
    </source>
</evidence>
<dbReference type="OrthoDB" id="4328192at2"/>
<evidence type="ECO:0000256" key="1">
    <source>
        <dbReference type="SAM" id="MobiDB-lite"/>
    </source>
</evidence>
<evidence type="ECO:0008006" key="4">
    <source>
        <dbReference type="Google" id="ProtNLM"/>
    </source>
</evidence>
<organism evidence="2 3">
    <name type="scientific">Streptomyces oceani</name>
    <dbReference type="NCBI Taxonomy" id="1075402"/>
    <lineage>
        <taxon>Bacteria</taxon>
        <taxon>Bacillati</taxon>
        <taxon>Actinomycetota</taxon>
        <taxon>Actinomycetes</taxon>
        <taxon>Kitasatosporales</taxon>
        <taxon>Streptomycetaceae</taxon>
        <taxon>Streptomyces</taxon>
    </lineage>
</organism>
<dbReference type="Proteomes" id="UP000176101">
    <property type="component" value="Unassembled WGS sequence"/>
</dbReference>
<feature type="region of interest" description="Disordered" evidence="1">
    <location>
        <begin position="29"/>
        <end position="54"/>
    </location>
</feature>
<dbReference type="EMBL" id="LJGU01000158">
    <property type="protein sequence ID" value="OEU91368.1"/>
    <property type="molecule type" value="Genomic_DNA"/>
</dbReference>